<sequence length="120" mass="13226">VFVFSEFFFQEMFPLQVAFQGDRAACGPTVEAEMKCESFCCCVSVLLSLTALSSALCVDAQKKRIVFQVTLSNHSLNAWKLPPSCAGRDQGQHGLDQTFPLFFTSSSDNAVNSYLVLIRS</sequence>
<protein>
    <submittedName>
        <fullName evidence="1">PPUP8675</fullName>
    </submittedName>
</protein>
<proteinExistence type="predicted"/>
<feature type="non-terminal residue" evidence="1">
    <location>
        <position position="1"/>
    </location>
</feature>
<gene>
    <name evidence="1" type="primary">PPUP8675</name>
</gene>
<name>A0A0S7EK88_9TELE</name>
<accession>A0A0S7EK88</accession>
<organism evidence="1">
    <name type="scientific">Poeciliopsis prolifica</name>
    <name type="common">blackstripe livebearer</name>
    <dbReference type="NCBI Taxonomy" id="188132"/>
    <lineage>
        <taxon>Eukaryota</taxon>
        <taxon>Metazoa</taxon>
        <taxon>Chordata</taxon>
        <taxon>Craniata</taxon>
        <taxon>Vertebrata</taxon>
        <taxon>Euteleostomi</taxon>
        <taxon>Actinopterygii</taxon>
        <taxon>Neopterygii</taxon>
        <taxon>Teleostei</taxon>
        <taxon>Neoteleostei</taxon>
        <taxon>Acanthomorphata</taxon>
        <taxon>Ovalentaria</taxon>
        <taxon>Atherinomorphae</taxon>
        <taxon>Cyprinodontiformes</taxon>
        <taxon>Poeciliidae</taxon>
        <taxon>Poeciliinae</taxon>
        <taxon>Poeciliopsis</taxon>
    </lineage>
</organism>
<evidence type="ECO:0000313" key="1">
    <source>
        <dbReference type="EMBL" id="JAO05620.1"/>
    </source>
</evidence>
<dbReference type="EMBL" id="GBYX01476057">
    <property type="protein sequence ID" value="JAO05620.1"/>
    <property type="molecule type" value="Transcribed_RNA"/>
</dbReference>
<dbReference type="AlphaFoldDB" id="A0A0S7EK88"/>
<reference evidence="1" key="1">
    <citation type="submission" date="2014-12" db="EMBL/GenBank/DDBJ databases">
        <title>Parallel Evolution in Life History Adaptation Evident in the Tissue-Specific Poeciliopsis prolifica transcriptome.</title>
        <authorList>
            <person name="Jue N.K."/>
            <person name="Foley R.J."/>
            <person name="Obergfell C."/>
            <person name="Reznick D.N."/>
            <person name="O'Neill R.J."/>
            <person name="O'Neill M.J."/>
        </authorList>
    </citation>
    <scope>NUCLEOTIDE SEQUENCE</scope>
</reference>